<dbReference type="EMBL" id="AP014809">
    <property type="protein sequence ID" value="BAU90026.1"/>
    <property type="molecule type" value="Genomic_DNA"/>
</dbReference>
<dbReference type="RefSeq" id="WP_096484430.1">
    <property type="nucleotide sequence ID" value="NZ_AP014809.1"/>
</dbReference>
<gene>
    <name evidence="2" type="ORF">MPPM_1421</name>
</gene>
<evidence type="ECO:0008006" key="4">
    <source>
        <dbReference type="Google" id="ProtNLM"/>
    </source>
</evidence>
<evidence type="ECO:0000313" key="2">
    <source>
        <dbReference type="EMBL" id="BAU90026.1"/>
    </source>
</evidence>
<evidence type="ECO:0000313" key="3">
    <source>
        <dbReference type="Proteomes" id="UP000218288"/>
    </source>
</evidence>
<dbReference type="OrthoDB" id="8002746at2"/>
<feature type="region of interest" description="Disordered" evidence="1">
    <location>
        <begin position="1"/>
        <end position="25"/>
    </location>
</feature>
<accession>A0A160PCA6</accession>
<dbReference type="AlphaFoldDB" id="A0A160PCA6"/>
<proteinExistence type="predicted"/>
<name>A0A160PCA6_9HYPH</name>
<dbReference type="Proteomes" id="UP000218288">
    <property type="component" value="Chromosome"/>
</dbReference>
<evidence type="ECO:0000256" key="1">
    <source>
        <dbReference type="SAM" id="MobiDB-lite"/>
    </source>
</evidence>
<organism evidence="2 3">
    <name type="scientific">Methylorubrum populi</name>
    <dbReference type="NCBI Taxonomy" id="223967"/>
    <lineage>
        <taxon>Bacteria</taxon>
        <taxon>Pseudomonadati</taxon>
        <taxon>Pseudomonadota</taxon>
        <taxon>Alphaproteobacteria</taxon>
        <taxon>Hyphomicrobiales</taxon>
        <taxon>Methylobacteriaceae</taxon>
        <taxon>Methylorubrum</taxon>
    </lineage>
</organism>
<sequence length="65" mass="6916">MTKPVAETKPATGTGTAPPLSPSVRRHLGKSLRSHFADSLTEPVGERLEALIGRLDTPKGRATRP</sequence>
<reference evidence="2 3" key="1">
    <citation type="journal article" date="2016" name="Genome Announc.">
        <title>Complete Genome Sequence of Methylobacterium populi P-1M, Isolated from Pink-Pigmented Household Biofilm.</title>
        <authorList>
            <person name="Morohoshi T."/>
            <person name="Ikeda T."/>
        </authorList>
    </citation>
    <scope>NUCLEOTIDE SEQUENCE [LARGE SCALE GENOMIC DNA]</scope>
    <source>
        <strain evidence="2 3">P-1M</strain>
    </source>
</reference>
<protein>
    <recommendedName>
        <fullName evidence="4">Anti-sigma factor NepR domain-containing protein</fullName>
    </recommendedName>
</protein>